<dbReference type="SUPFAM" id="SSF52743">
    <property type="entry name" value="Subtilisin-like"/>
    <property type="match status" value="1"/>
</dbReference>
<feature type="domain" description="Peptidase S8/S53" evidence="6">
    <location>
        <begin position="2"/>
        <end position="184"/>
    </location>
</feature>
<reference evidence="8" key="1">
    <citation type="journal article" date="2019" name="Int. J. Syst. Evol. Microbiol.">
        <title>The Global Catalogue of Microorganisms (GCM) 10K type strain sequencing project: providing services to taxonomists for standard genome sequencing and annotation.</title>
        <authorList>
            <consortium name="The Broad Institute Genomics Platform"/>
            <consortium name="The Broad Institute Genome Sequencing Center for Infectious Disease"/>
            <person name="Wu L."/>
            <person name="Ma J."/>
        </authorList>
    </citation>
    <scope>NUCLEOTIDE SEQUENCE [LARGE SCALE GENOMIC DNA]</scope>
    <source>
        <strain evidence="8">WYCCWR 12678</strain>
    </source>
</reference>
<comment type="similarity">
    <text evidence="1 5">Belongs to the peptidase S8 family.</text>
</comment>
<organism evidence="7 8">
    <name type="scientific">Effusibacillus consociatus</name>
    <dbReference type="NCBI Taxonomy" id="1117041"/>
    <lineage>
        <taxon>Bacteria</taxon>
        <taxon>Bacillati</taxon>
        <taxon>Bacillota</taxon>
        <taxon>Bacilli</taxon>
        <taxon>Bacillales</taxon>
        <taxon>Alicyclobacillaceae</taxon>
        <taxon>Effusibacillus</taxon>
    </lineage>
</organism>
<dbReference type="Gene3D" id="3.40.50.200">
    <property type="entry name" value="Peptidase S8/S53 domain"/>
    <property type="match status" value="1"/>
</dbReference>
<dbReference type="InterPro" id="IPR023828">
    <property type="entry name" value="Peptidase_S8_Ser-AS"/>
</dbReference>
<dbReference type="PROSITE" id="PS51892">
    <property type="entry name" value="SUBTILASE"/>
    <property type="match status" value="1"/>
</dbReference>
<evidence type="ECO:0000256" key="3">
    <source>
        <dbReference type="ARBA" id="ARBA00022801"/>
    </source>
</evidence>
<dbReference type="PANTHER" id="PTHR43806:SF11">
    <property type="entry name" value="CEREVISIN-RELATED"/>
    <property type="match status" value="1"/>
</dbReference>
<keyword evidence="2" id="KW-0645">Protease</keyword>
<dbReference type="InterPro" id="IPR036852">
    <property type="entry name" value="Peptidase_S8/S53_dom_sf"/>
</dbReference>
<keyword evidence="3" id="KW-0378">Hydrolase</keyword>
<evidence type="ECO:0000256" key="2">
    <source>
        <dbReference type="ARBA" id="ARBA00022670"/>
    </source>
</evidence>
<dbReference type="InterPro" id="IPR000209">
    <property type="entry name" value="Peptidase_S8/S53_dom"/>
</dbReference>
<dbReference type="RefSeq" id="WP_380026344.1">
    <property type="nucleotide sequence ID" value="NZ_JBHSHC010000099.1"/>
</dbReference>
<dbReference type="InterPro" id="IPR050131">
    <property type="entry name" value="Peptidase_S8_subtilisin-like"/>
</dbReference>
<gene>
    <name evidence="7" type="ORF">ACFO8Q_13185</name>
</gene>
<keyword evidence="4" id="KW-0720">Serine protease</keyword>
<dbReference type="Proteomes" id="UP001596002">
    <property type="component" value="Unassembled WGS sequence"/>
</dbReference>
<evidence type="ECO:0000256" key="4">
    <source>
        <dbReference type="ARBA" id="ARBA00022825"/>
    </source>
</evidence>
<dbReference type="EMBL" id="JBHSHC010000099">
    <property type="protein sequence ID" value="MFC4768301.1"/>
    <property type="molecule type" value="Genomic_DNA"/>
</dbReference>
<evidence type="ECO:0000256" key="5">
    <source>
        <dbReference type="PROSITE-ProRule" id="PRU01240"/>
    </source>
</evidence>
<evidence type="ECO:0000313" key="7">
    <source>
        <dbReference type="EMBL" id="MFC4768301.1"/>
    </source>
</evidence>
<evidence type="ECO:0000259" key="6">
    <source>
        <dbReference type="Pfam" id="PF00082"/>
    </source>
</evidence>
<dbReference type="PROSITE" id="PS00138">
    <property type="entry name" value="SUBTILASE_SER"/>
    <property type="match status" value="1"/>
</dbReference>
<sequence>MKKGVTVVVAAGNDSRNLNSLHDMQTYWKQIYGWDIKGPSRVVPAQIPGVITVSSSNEWSKDVIAFYSNYGSGAIDVAAPGRDNGPVYDALYRQDPTGNYLNKRDFMYRTLSTWPTYLPPYPTANLTGYALLHGTSMAAPKVAGIAGVIKAQHPEYNPAQIAASIQQTAVDLGKSGHDQYFGAGEANIDNALLKK</sequence>
<evidence type="ECO:0000256" key="1">
    <source>
        <dbReference type="ARBA" id="ARBA00011073"/>
    </source>
</evidence>
<proteinExistence type="inferred from homology"/>
<protein>
    <submittedName>
        <fullName evidence="7">S8 family serine peptidase</fullName>
    </submittedName>
</protein>
<comment type="caution">
    <text evidence="5">Lacks conserved residue(s) required for the propagation of feature annotation.</text>
</comment>
<name>A0ABV9Q1B9_9BACL</name>
<dbReference type="PANTHER" id="PTHR43806">
    <property type="entry name" value="PEPTIDASE S8"/>
    <property type="match status" value="1"/>
</dbReference>
<dbReference type="Pfam" id="PF00082">
    <property type="entry name" value="Peptidase_S8"/>
    <property type="match status" value="1"/>
</dbReference>
<keyword evidence="8" id="KW-1185">Reference proteome</keyword>
<evidence type="ECO:0000313" key="8">
    <source>
        <dbReference type="Proteomes" id="UP001596002"/>
    </source>
</evidence>
<accession>A0ABV9Q1B9</accession>
<comment type="caution">
    <text evidence="7">The sequence shown here is derived from an EMBL/GenBank/DDBJ whole genome shotgun (WGS) entry which is preliminary data.</text>
</comment>